<organism evidence="1 2">
    <name type="scientific">Hibiscus sabdariffa</name>
    <name type="common">roselle</name>
    <dbReference type="NCBI Taxonomy" id="183260"/>
    <lineage>
        <taxon>Eukaryota</taxon>
        <taxon>Viridiplantae</taxon>
        <taxon>Streptophyta</taxon>
        <taxon>Embryophyta</taxon>
        <taxon>Tracheophyta</taxon>
        <taxon>Spermatophyta</taxon>
        <taxon>Magnoliopsida</taxon>
        <taxon>eudicotyledons</taxon>
        <taxon>Gunneridae</taxon>
        <taxon>Pentapetalae</taxon>
        <taxon>rosids</taxon>
        <taxon>malvids</taxon>
        <taxon>Malvales</taxon>
        <taxon>Malvaceae</taxon>
        <taxon>Malvoideae</taxon>
        <taxon>Hibiscus</taxon>
    </lineage>
</organism>
<dbReference type="Proteomes" id="UP001396334">
    <property type="component" value="Unassembled WGS sequence"/>
</dbReference>
<protein>
    <recommendedName>
        <fullName evidence="3">Secreted protein</fullName>
    </recommendedName>
</protein>
<dbReference type="EMBL" id="JBBPBN010000015">
    <property type="protein sequence ID" value="KAK9024377.1"/>
    <property type="molecule type" value="Genomic_DNA"/>
</dbReference>
<sequence length="68" mass="7767">MQALYSCIGILLWSNHTGCFSPFVYNRMPFSDVKTRHAKEQSPFSTRPQAFLYSCFSSALAFPLLKLD</sequence>
<proteinExistence type="predicted"/>
<evidence type="ECO:0008006" key="3">
    <source>
        <dbReference type="Google" id="ProtNLM"/>
    </source>
</evidence>
<keyword evidence="2" id="KW-1185">Reference proteome</keyword>
<evidence type="ECO:0000313" key="1">
    <source>
        <dbReference type="EMBL" id="KAK9024377.1"/>
    </source>
</evidence>
<name>A0ABR2SGV3_9ROSI</name>
<gene>
    <name evidence="1" type="ORF">V6N11_004541</name>
</gene>
<reference evidence="1 2" key="1">
    <citation type="journal article" date="2024" name="G3 (Bethesda)">
        <title>Genome assembly of Hibiscus sabdariffa L. provides insights into metabolisms of medicinal natural products.</title>
        <authorList>
            <person name="Kim T."/>
        </authorList>
    </citation>
    <scope>NUCLEOTIDE SEQUENCE [LARGE SCALE GENOMIC DNA]</scope>
    <source>
        <strain evidence="1">TK-2024</strain>
        <tissue evidence="1">Old leaves</tissue>
    </source>
</reference>
<comment type="caution">
    <text evidence="1">The sequence shown here is derived from an EMBL/GenBank/DDBJ whole genome shotgun (WGS) entry which is preliminary data.</text>
</comment>
<evidence type="ECO:0000313" key="2">
    <source>
        <dbReference type="Proteomes" id="UP001396334"/>
    </source>
</evidence>
<accession>A0ABR2SGV3</accession>